<feature type="transmembrane region" description="Helical" evidence="1">
    <location>
        <begin position="64"/>
        <end position="83"/>
    </location>
</feature>
<evidence type="ECO:0000313" key="3">
    <source>
        <dbReference type="EMBL" id="HGB13699.1"/>
    </source>
</evidence>
<gene>
    <name evidence="3" type="ORF">ENV62_00430</name>
</gene>
<reference evidence="3" key="1">
    <citation type="journal article" date="2020" name="mSystems">
        <title>Genome- and Community-Level Interaction Insights into Carbon Utilization and Element Cycling Functions of Hydrothermarchaeota in Hydrothermal Sediment.</title>
        <authorList>
            <person name="Zhou Z."/>
            <person name="Liu Y."/>
            <person name="Xu W."/>
            <person name="Pan J."/>
            <person name="Luo Z.H."/>
            <person name="Li M."/>
        </authorList>
    </citation>
    <scope>NUCLEOTIDE SEQUENCE [LARGE SCALE GENOMIC DNA]</scope>
    <source>
        <strain evidence="3">SpSt-776</strain>
    </source>
</reference>
<feature type="transmembrane region" description="Helical" evidence="1">
    <location>
        <begin position="217"/>
        <end position="236"/>
    </location>
</feature>
<dbReference type="SUPFAM" id="SSF103481">
    <property type="entry name" value="Multidrug resistance efflux transporter EmrE"/>
    <property type="match status" value="2"/>
</dbReference>
<feature type="transmembrane region" description="Helical" evidence="1">
    <location>
        <begin position="120"/>
        <end position="139"/>
    </location>
</feature>
<evidence type="ECO:0000259" key="2">
    <source>
        <dbReference type="Pfam" id="PF00892"/>
    </source>
</evidence>
<dbReference type="EMBL" id="DTHB01000007">
    <property type="protein sequence ID" value="HGB13699.1"/>
    <property type="molecule type" value="Genomic_DNA"/>
</dbReference>
<evidence type="ECO:0000256" key="1">
    <source>
        <dbReference type="SAM" id="Phobius"/>
    </source>
</evidence>
<dbReference type="Pfam" id="PF00892">
    <property type="entry name" value="EamA"/>
    <property type="match status" value="2"/>
</dbReference>
<feature type="transmembrane region" description="Helical" evidence="1">
    <location>
        <begin position="38"/>
        <end position="57"/>
    </location>
</feature>
<proteinExistence type="predicted"/>
<keyword evidence="1" id="KW-0812">Transmembrane</keyword>
<organism evidence="3">
    <name type="scientific">Desulfobacca acetoxidans</name>
    <dbReference type="NCBI Taxonomy" id="60893"/>
    <lineage>
        <taxon>Bacteria</taxon>
        <taxon>Pseudomonadati</taxon>
        <taxon>Thermodesulfobacteriota</taxon>
        <taxon>Desulfobaccia</taxon>
        <taxon>Desulfobaccales</taxon>
        <taxon>Desulfobaccaceae</taxon>
        <taxon>Desulfobacca</taxon>
    </lineage>
</organism>
<comment type="caution">
    <text evidence="3">The sequence shown here is derived from an EMBL/GenBank/DDBJ whole genome shotgun (WGS) entry which is preliminary data.</text>
</comment>
<dbReference type="InterPro" id="IPR037185">
    <property type="entry name" value="EmrE-like"/>
</dbReference>
<keyword evidence="1" id="KW-1133">Transmembrane helix</keyword>
<protein>
    <recommendedName>
        <fullName evidence="2">EamA domain-containing protein</fullName>
    </recommendedName>
</protein>
<feature type="transmembrane region" description="Helical" evidence="1">
    <location>
        <begin position="159"/>
        <end position="178"/>
    </location>
</feature>
<dbReference type="PANTHER" id="PTHR22911">
    <property type="entry name" value="ACYL-MALONYL CONDENSING ENZYME-RELATED"/>
    <property type="match status" value="1"/>
</dbReference>
<dbReference type="GO" id="GO:0016020">
    <property type="term" value="C:membrane"/>
    <property type="evidence" value="ECO:0007669"/>
    <property type="project" value="InterPro"/>
</dbReference>
<dbReference type="InterPro" id="IPR000620">
    <property type="entry name" value="EamA_dom"/>
</dbReference>
<feature type="transmembrane region" description="Helical" evidence="1">
    <location>
        <begin position="185"/>
        <end position="205"/>
    </location>
</feature>
<feature type="domain" description="EamA" evidence="2">
    <location>
        <begin position="159"/>
        <end position="288"/>
    </location>
</feature>
<dbReference type="AlphaFoldDB" id="A0A7C3SHX6"/>
<feature type="transmembrane region" description="Helical" evidence="1">
    <location>
        <begin position="95"/>
        <end position="113"/>
    </location>
</feature>
<accession>A0A7C3SHX6</accession>
<feature type="transmembrane region" description="Helical" evidence="1">
    <location>
        <begin position="243"/>
        <end position="264"/>
    </location>
</feature>
<name>A0A7C3SHX6_9BACT</name>
<keyword evidence="1" id="KW-0472">Membrane</keyword>
<feature type="domain" description="EamA" evidence="2">
    <location>
        <begin position="5"/>
        <end position="136"/>
    </location>
</feature>
<feature type="transmembrane region" description="Helical" evidence="1">
    <location>
        <begin position="270"/>
        <end position="289"/>
    </location>
</feature>
<dbReference type="PANTHER" id="PTHR22911:SF137">
    <property type="entry name" value="SOLUTE CARRIER FAMILY 35 MEMBER G2-RELATED"/>
    <property type="match status" value="1"/>
</dbReference>
<sequence>MDLWLWLPLGLLAALGTAAADAVTKRFFADLSPYGMSLAQWLFALPYLLIVGLALPWPPLDRTFWLAVATALPLEVAAALLYMRAIKVCPISRCIPFLAFTPVFLILTGRLILGEGLNRWGVAAVLLMAAGSYTLSLGTGGYGFWAPLRSLAREPGPRFMLAVAGLYSCTAALGKLAILHSEPAFYGVLYPLLFSGVMLAGYPWSNPRPARTLWTRRGWGAILGLCLAATIISQVYGLRLAPAAYLIAVKRTSVFFSVVLGGWWLRERPIVPRLIGAGLMAGGVMLLAFKGM</sequence>